<dbReference type="Proteomes" id="UP000023152">
    <property type="component" value="Unassembled WGS sequence"/>
</dbReference>
<keyword evidence="3" id="KW-1185">Reference proteome</keyword>
<protein>
    <submittedName>
        <fullName evidence="2">Uncharacterized protein</fullName>
    </submittedName>
</protein>
<gene>
    <name evidence="2" type="ORF">RFI_23649</name>
</gene>
<comment type="caution">
    <text evidence="2">The sequence shown here is derived from an EMBL/GenBank/DDBJ whole genome shotgun (WGS) entry which is preliminary data.</text>
</comment>
<dbReference type="AlphaFoldDB" id="X6MKW1"/>
<dbReference type="EMBL" id="ASPP01020428">
    <property type="protein sequence ID" value="ETO13715.1"/>
    <property type="molecule type" value="Genomic_DNA"/>
</dbReference>
<proteinExistence type="predicted"/>
<evidence type="ECO:0000313" key="2">
    <source>
        <dbReference type="EMBL" id="ETO13715.1"/>
    </source>
</evidence>
<evidence type="ECO:0000313" key="3">
    <source>
        <dbReference type="Proteomes" id="UP000023152"/>
    </source>
</evidence>
<organism evidence="2 3">
    <name type="scientific">Reticulomyxa filosa</name>
    <dbReference type="NCBI Taxonomy" id="46433"/>
    <lineage>
        <taxon>Eukaryota</taxon>
        <taxon>Sar</taxon>
        <taxon>Rhizaria</taxon>
        <taxon>Retaria</taxon>
        <taxon>Foraminifera</taxon>
        <taxon>Monothalamids</taxon>
        <taxon>Reticulomyxidae</taxon>
        <taxon>Reticulomyxa</taxon>
    </lineage>
</organism>
<name>X6MKW1_RETFI</name>
<feature type="non-terminal residue" evidence="2">
    <location>
        <position position="129"/>
    </location>
</feature>
<accession>X6MKW1</accession>
<feature type="compositionally biased region" description="Basic and acidic residues" evidence="1">
    <location>
        <begin position="120"/>
        <end position="129"/>
    </location>
</feature>
<evidence type="ECO:0000256" key="1">
    <source>
        <dbReference type="SAM" id="MobiDB-lite"/>
    </source>
</evidence>
<feature type="compositionally biased region" description="Acidic residues" evidence="1">
    <location>
        <begin position="95"/>
        <end position="116"/>
    </location>
</feature>
<feature type="region of interest" description="Disordered" evidence="1">
    <location>
        <begin position="90"/>
        <end position="129"/>
    </location>
</feature>
<reference evidence="2 3" key="1">
    <citation type="journal article" date="2013" name="Curr. Biol.">
        <title>The Genome of the Foraminiferan Reticulomyxa filosa.</title>
        <authorList>
            <person name="Glockner G."/>
            <person name="Hulsmann N."/>
            <person name="Schleicher M."/>
            <person name="Noegel A.A."/>
            <person name="Eichinger L."/>
            <person name="Gallinger C."/>
            <person name="Pawlowski J."/>
            <person name="Sierra R."/>
            <person name="Euteneuer U."/>
            <person name="Pillet L."/>
            <person name="Moustafa A."/>
            <person name="Platzer M."/>
            <person name="Groth M."/>
            <person name="Szafranski K."/>
            <person name="Schliwa M."/>
        </authorList>
    </citation>
    <scope>NUCLEOTIDE SEQUENCE [LARGE SCALE GENOMIC DNA]</scope>
</reference>
<sequence>MTQRVEIRVYVDDGEGSILRKEDCLYKDIIYDVREDGTGRGKITFTQFKHKIKREFGQEIPDILKDDPLANITWKVLSYKDACSELEDHSRDVEITSDENLNDEFDDNSDSDDSESEGQNPKEKRISVL</sequence>